<keyword evidence="3" id="KW-0808">Transferase</keyword>
<name>A0ABV1LIP4_9BURK</name>
<keyword evidence="2 5" id="KW-0489">Methyltransferase</keyword>
<comment type="caution">
    <text evidence="5">The sequence shown here is derived from an EMBL/GenBank/DDBJ whole genome shotgun (WGS) entry which is preliminary data.</text>
</comment>
<proteinExistence type="inferred from homology"/>
<dbReference type="Pfam" id="PF08241">
    <property type="entry name" value="Methyltransf_11"/>
    <property type="match status" value="1"/>
</dbReference>
<dbReference type="PANTHER" id="PTHR44942:SF4">
    <property type="entry name" value="METHYLTRANSFERASE TYPE 11 DOMAIN-CONTAINING PROTEIN"/>
    <property type="match status" value="1"/>
</dbReference>
<evidence type="ECO:0000256" key="1">
    <source>
        <dbReference type="ARBA" id="ARBA00008361"/>
    </source>
</evidence>
<dbReference type="SUPFAM" id="SSF53335">
    <property type="entry name" value="S-adenosyl-L-methionine-dependent methyltransferases"/>
    <property type="match status" value="1"/>
</dbReference>
<dbReference type="RefSeq" id="WP_349541363.1">
    <property type="nucleotide sequence ID" value="NZ_JAOALG010000001.1"/>
</dbReference>
<sequence length="255" mass="28301">MSFDSTQRFTDRVADYVKYRPTYPHDVVDFLHDECGVADDARVADIGAGTGISTKLFLDAGHPVVAVEPNQAMRSAADAWLGGEASYRSVAGTAEATTLDAGSVELVIAGQAFHWFNPVTVHNEFARILTTQGRVALFWNSRLLTGSVFLEEYEALLQRYGVDYREVADTYGDDATMIRWFGPRFVGNGCFPNVQQLDFDGLKGRLMSSSYAPKEGHANHAPLLAALRDLFERTEQHGTIEFRYDTRVYVGRATD</sequence>
<dbReference type="PANTHER" id="PTHR44942">
    <property type="entry name" value="METHYLTRANSF_11 DOMAIN-CONTAINING PROTEIN"/>
    <property type="match status" value="1"/>
</dbReference>
<comment type="similarity">
    <text evidence="1">Belongs to the methyltransferase superfamily.</text>
</comment>
<dbReference type="InterPro" id="IPR029063">
    <property type="entry name" value="SAM-dependent_MTases_sf"/>
</dbReference>
<dbReference type="CDD" id="cd02440">
    <property type="entry name" value="AdoMet_MTases"/>
    <property type="match status" value="1"/>
</dbReference>
<protein>
    <submittedName>
        <fullName evidence="5">Class I SAM-dependent methyltransferase</fullName>
    </submittedName>
</protein>
<organism evidence="5 6">
    <name type="scientific">Paraburkholderia acidicola</name>
    <dbReference type="NCBI Taxonomy" id="1912599"/>
    <lineage>
        <taxon>Bacteria</taxon>
        <taxon>Pseudomonadati</taxon>
        <taxon>Pseudomonadota</taxon>
        <taxon>Betaproteobacteria</taxon>
        <taxon>Burkholderiales</taxon>
        <taxon>Burkholderiaceae</taxon>
        <taxon>Paraburkholderia</taxon>
    </lineage>
</organism>
<reference evidence="5 6" key="1">
    <citation type="journal article" date="2024" name="Chem. Sci.">
        <title>Discovery of a lagriamide polyketide by integrated genome mining, isotopic labeling, and untargeted metabolomics.</title>
        <authorList>
            <person name="Fergusson C.H."/>
            <person name="Saulog J."/>
            <person name="Paulo B.S."/>
            <person name="Wilson D.M."/>
            <person name="Liu D.Y."/>
            <person name="Morehouse N.J."/>
            <person name="Waterworth S."/>
            <person name="Barkei J."/>
            <person name="Gray C.A."/>
            <person name="Kwan J.C."/>
            <person name="Eustaquio A.S."/>
            <person name="Linington R.G."/>
        </authorList>
    </citation>
    <scope>NUCLEOTIDE SEQUENCE [LARGE SCALE GENOMIC DNA]</scope>
    <source>
        <strain evidence="5 6">RL17-338-BIF-B</strain>
    </source>
</reference>
<evidence type="ECO:0000256" key="2">
    <source>
        <dbReference type="ARBA" id="ARBA00022603"/>
    </source>
</evidence>
<dbReference type="Proteomes" id="UP001469089">
    <property type="component" value="Unassembled WGS sequence"/>
</dbReference>
<feature type="domain" description="Methyltransferase type 11" evidence="4">
    <location>
        <begin position="45"/>
        <end position="136"/>
    </location>
</feature>
<dbReference type="GO" id="GO:0008168">
    <property type="term" value="F:methyltransferase activity"/>
    <property type="evidence" value="ECO:0007669"/>
    <property type="project" value="UniProtKB-KW"/>
</dbReference>
<dbReference type="InterPro" id="IPR013216">
    <property type="entry name" value="Methyltransf_11"/>
</dbReference>
<accession>A0ABV1LIP4</accession>
<keyword evidence="6" id="KW-1185">Reference proteome</keyword>
<dbReference type="InterPro" id="IPR051052">
    <property type="entry name" value="Diverse_substrate_MTase"/>
</dbReference>
<evidence type="ECO:0000256" key="3">
    <source>
        <dbReference type="ARBA" id="ARBA00022679"/>
    </source>
</evidence>
<evidence type="ECO:0000313" key="5">
    <source>
        <dbReference type="EMBL" id="MEQ5838635.1"/>
    </source>
</evidence>
<dbReference type="EMBL" id="JAOALG010000001">
    <property type="protein sequence ID" value="MEQ5838635.1"/>
    <property type="molecule type" value="Genomic_DNA"/>
</dbReference>
<dbReference type="GO" id="GO:0032259">
    <property type="term" value="P:methylation"/>
    <property type="evidence" value="ECO:0007669"/>
    <property type="project" value="UniProtKB-KW"/>
</dbReference>
<evidence type="ECO:0000259" key="4">
    <source>
        <dbReference type="Pfam" id="PF08241"/>
    </source>
</evidence>
<evidence type="ECO:0000313" key="6">
    <source>
        <dbReference type="Proteomes" id="UP001469089"/>
    </source>
</evidence>
<dbReference type="Gene3D" id="3.40.50.150">
    <property type="entry name" value="Vaccinia Virus protein VP39"/>
    <property type="match status" value="1"/>
</dbReference>
<gene>
    <name evidence="5" type="ORF">N0A02_04180</name>
</gene>